<dbReference type="EMBL" id="RCSS01000817">
    <property type="protein sequence ID" value="RVD90650.1"/>
    <property type="molecule type" value="Genomic_DNA"/>
</dbReference>
<dbReference type="Proteomes" id="UP000282876">
    <property type="component" value="Unassembled WGS sequence"/>
</dbReference>
<protein>
    <submittedName>
        <fullName evidence="2">Uncharacterized protein</fullName>
    </submittedName>
</protein>
<gene>
    <name evidence="2" type="ORF">TUBRATIS_29260</name>
</gene>
<evidence type="ECO:0000313" key="2">
    <source>
        <dbReference type="EMBL" id="RVD90650.1"/>
    </source>
</evidence>
<dbReference type="VEuPathDB" id="MicrosporidiaDB:TUBRATIS_29260"/>
<accession>A0A437AHL7</accession>
<reference evidence="2 3" key="1">
    <citation type="submission" date="2018-10" db="EMBL/GenBank/DDBJ databases">
        <title>Draft genome sequence of the microsporidian Tubulinosema ratisbonensis.</title>
        <authorList>
            <person name="Polonais V."/>
            <person name="Peyretaillade E."/>
            <person name="Niehus S."/>
            <person name="Wawrzyniak I."/>
            <person name="Franchet A."/>
            <person name="Gaspin C."/>
            <person name="Reichstadt M."/>
            <person name="Belser C."/>
            <person name="Labadie K."/>
            <person name="Delbac F."/>
            <person name="Ferrandon D."/>
        </authorList>
    </citation>
    <scope>NUCLEOTIDE SEQUENCE [LARGE SCALE GENOMIC DNA]</scope>
    <source>
        <strain evidence="2 3">Franzen</strain>
    </source>
</reference>
<comment type="caution">
    <text evidence="2">The sequence shown here is derived from an EMBL/GenBank/DDBJ whole genome shotgun (WGS) entry which is preliminary data.</text>
</comment>
<keyword evidence="3" id="KW-1185">Reference proteome</keyword>
<proteinExistence type="predicted"/>
<dbReference type="AlphaFoldDB" id="A0A437AHL7"/>
<sequence length="124" mass="14506">KLLPDLKSSLKLIYEDYKKTNDENKIDDLLIKTARTKLNELKNFNEKKLDLKTDDFLFLFSYDMCLKYLEKKKCRPEETLGKPNSTDWYDNKILIGCSGVTIGLFVGYLIKSLTVKKIERNSNQ</sequence>
<feature type="transmembrane region" description="Helical" evidence="1">
    <location>
        <begin position="93"/>
        <end position="110"/>
    </location>
</feature>
<evidence type="ECO:0000313" key="3">
    <source>
        <dbReference type="Proteomes" id="UP000282876"/>
    </source>
</evidence>
<feature type="non-terminal residue" evidence="2">
    <location>
        <position position="1"/>
    </location>
</feature>
<name>A0A437AHL7_9MICR</name>
<organism evidence="2 3">
    <name type="scientific">Tubulinosema ratisbonensis</name>
    <dbReference type="NCBI Taxonomy" id="291195"/>
    <lineage>
        <taxon>Eukaryota</taxon>
        <taxon>Fungi</taxon>
        <taxon>Fungi incertae sedis</taxon>
        <taxon>Microsporidia</taxon>
        <taxon>Tubulinosematoidea</taxon>
        <taxon>Tubulinosematidae</taxon>
        <taxon>Tubulinosema</taxon>
    </lineage>
</organism>
<keyword evidence="1" id="KW-1133">Transmembrane helix</keyword>
<keyword evidence="1" id="KW-0812">Transmembrane</keyword>
<keyword evidence="1" id="KW-0472">Membrane</keyword>
<evidence type="ECO:0000256" key="1">
    <source>
        <dbReference type="SAM" id="Phobius"/>
    </source>
</evidence>